<dbReference type="Proteomes" id="UP000095280">
    <property type="component" value="Unplaced"/>
</dbReference>
<organism evidence="1 2">
    <name type="scientific">Macrostomum lignano</name>
    <dbReference type="NCBI Taxonomy" id="282301"/>
    <lineage>
        <taxon>Eukaryota</taxon>
        <taxon>Metazoa</taxon>
        <taxon>Spiralia</taxon>
        <taxon>Lophotrochozoa</taxon>
        <taxon>Platyhelminthes</taxon>
        <taxon>Rhabditophora</taxon>
        <taxon>Macrostomorpha</taxon>
        <taxon>Macrostomida</taxon>
        <taxon>Macrostomidae</taxon>
        <taxon>Macrostomum</taxon>
    </lineage>
</organism>
<proteinExistence type="predicted"/>
<name>A0A1I8FG56_9PLAT</name>
<dbReference type="WBParaSite" id="maker-unitig_32698-snap-gene-0.9-mRNA-1">
    <property type="protein sequence ID" value="maker-unitig_32698-snap-gene-0.9-mRNA-1"/>
    <property type="gene ID" value="maker-unitig_32698-snap-gene-0.9"/>
</dbReference>
<accession>A0A1I8FG56</accession>
<sequence length="126" mass="14644">RLSRLGRCPGDLDKAFNCWSFVHCRSVRCPNRPRFVSNLFGSLGAGMNVLPNLIDFGKLFDNWQGKLAGQRCSCRHAVFKYLPLIDDLRMKKFVYRITCTLPAIEATLEPGYARYYRFRVNFTENR</sequence>
<evidence type="ECO:0000313" key="1">
    <source>
        <dbReference type="Proteomes" id="UP000095280"/>
    </source>
</evidence>
<reference evidence="2" key="1">
    <citation type="submission" date="2016-11" db="UniProtKB">
        <authorList>
            <consortium name="WormBaseParasite"/>
        </authorList>
    </citation>
    <scope>IDENTIFICATION</scope>
</reference>
<dbReference type="AlphaFoldDB" id="A0A1I8FG56"/>
<evidence type="ECO:0000313" key="2">
    <source>
        <dbReference type="WBParaSite" id="maker-unitig_32698-snap-gene-0.9-mRNA-1"/>
    </source>
</evidence>
<protein>
    <submittedName>
        <fullName evidence="2">NPC1_N domain-containing protein</fullName>
    </submittedName>
</protein>
<keyword evidence="1" id="KW-1185">Reference proteome</keyword>